<reference evidence="2" key="1">
    <citation type="submission" date="2021-07" db="EMBL/GenBank/DDBJ databases">
        <authorList>
            <person name="Catto M.A."/>
            <person name="Jacobson A."/>
            <person name="Kennedy G."/>
            <person name="Labadie P."/>
            <person name="Hunt B.G."/>
            <person name="Srinivasan R."/>
        </authorList>
    </citation>
    <scope>NUCLEOTIDE SEQUENCE</scope>
    <source>
        <strain evidence="2">PL_HMW_Pooled</strain>
        <tissue evidence="2">Head</tissue>
    </source>
</reference>
<gene>
    <name evidence="2" type="ORF">KUF71_021119</name>
</gene>
<proteinExistence type="predicted"/>
<dbReference type="Proteomes" id="UP001219518">
    <property type="component" value="Unassembled WGS sequence"/>
</dbReference>
<name>A0AAE1GYV2_9NEOP</name>
<accession>A0AAE1GYV2</accession>
<protein>
    <submittedName>
        <fullName evidence="2">tRNA uridine 5-carboxymethylaminomethyl modification enzyme</fullName>
    </submittedName>
</protein>
<feature type="region of interest" description="Disordered" evidence="1">
    <location>
        <begin position="175"/>
        <end position="220"/>
    </location>
</feature>
<keyword evidence="3" id="KW-1185">Reference proteome</keyword>
<dbReference type="EMBL" id="JAHWGI010000259">
    <property type="protein sequence ID" value="KAK3911338.1"/>
    <property type="molecule type" value="Genomic_DNA"/>
</dbReference>
<organism evidence="2 3">
    <name type="scientific">Frankliniella fusca</name>
    <dbReference type="NCBI Taxonomy" id="407009"/>
    <lineage>
        <taxon>Eukaryota</taxon>
        <taxon>Metazoa</taxon>
        <taxon>Ecdysozoa</taxon>
        <taxon>Arthropoda</taxon>
        <taxon>Hexapoda</taxon>
        <taxon>Insecta</taxon>
        <taxon>Pterygota</taxon>
        <taxon>Neoptera</taxon>
        <taxon>Paraneoptera</taxon>
        <taxon>Thysanoptera</taxon>
        <taxon>Terebrantia</taxon>
        <taxon>Thripoidea</taxon>
        <taxon>Thripidae</taxon>
        <taxon>Frankliniella</taxon>
    </lineage>
</organism>
<evidence type="ECO:0000313" key="2">
    <source>
        <dbReference type="EMBL" id="KAK3911338.1"/>
    </source>
</evidence>
<evidence type="ECO:0000256" key="1">
    <source>
        <dbReference type="SAM" id="MobiDB-lite"/>
    </source>
</evidence>
<dbReference type="AlphaFoldDB" id="A0AAE1GYV2"/>
<evidence type="ECO:0000313" key="3">
    <source>
        <dbReference type="Proteomes" id="UP001219518"/>
    </source>
</evidence>
<comment type="caution">
    <text evidence="2">The sequence shown here is derived from an EMBL/GenBank/DDBJ whole genome shotgun (WGS) entry which is preliminary data.</text>
</comment>
<feature type="compositionally biased region" description="Basic and acidic residues" evidence="1">
    <location>
        <begin position="194"/>
        <end position="209"/>
    </location>
</feature>
<reference evidence="2" key="2">
    <citation type="journal article" date="2023" name="BMC Genomics">
        <title>Pest status, molecular evolution, and epigenetic factors derived from the genome assembly of Frankliniella fusca, a thysanopteran phytovirus vector.</title>
        <authorList>
            <person name="Catto M.A."/>
            <person name="Labadie P.E."/>
            <person name="Jacobson A.L."/>
            <person name="Kennedy G.G."/>
            <person name="Srinivasan R."/>
            <person name="Hunt B.G."/>
        </authorList>
    </citation>
    <scope>NUCLEOTIDE SEQUENCE</scope>
    <source>
        <strain evidence="2">PL_HMW_Pooled</strain>
    </source>
</reference>
<sequence length="220" mass="24754">MTRYRYGPQIIQSKQPKEIAFLGQCRFDRISCSAFGTALNKGGSSSCSAVDYKGVPCGDGTFVEDGKIHFGNNLILKSSDITAIEMSSFDLRKRVKGLLELLYPNDILQRALKPDKVKDTNVTLMIPQGIVCVITEVLKRMTWESDSMKGFTSKQCAIVITKVLTQLRSDAAFSRLTPAEQERKRDERKRKAKESREKNKNSKKSKDNNTDNSSEEEEQS</sequence>